<sequence>MLITSAQSSKGTEKQRNGDYYPDVVPCKEIIETGAKAPVFLETLLPETIVKEGDDMSLFCVIKGVPTPCVIWLYNQLIVEESALCSLKHDGPLEIRDAFSNSEDYLDHGFMSVQRCASRTSSISSWSETFKPSFTQKLKFRSVLEGDPAVFQCKLIACPTPAITWFHNNRPIPKDLRRIITMKSDMHIHSSSLEVRDVQERDSGSYKVFAINSEGSAESTASLLVAQREEQNAKYLDFLRKSKRTHESIEFSRDLFFFCQSLFYQQHIMLNTGLTEAKWIHTLYEAFLFFSISTAIVL</sequence>
<dbReference type="AlphaFoldDB" id="A0A452HGF2"/>
<dbReference type="FunFam" id="2.60.40.10:FF:000779">
    <property type="entry name" value="Titin b"/>
    <property type="match status" value="1"/>
</dbReference>
<name>A0A452HGF2_9SAUR</name>
<dbReference type="InterPro" id="IPR007110">
    <property type="entry name" value="Ig-like_dom"/>
</dbReference>
<dbReference type="InterPro" id="IPR013783">
    <property type="entry name" value="Ig-like_fold"/>
</dbReference>
<dbReference type="Proteomes" id="UP000291020">
    <property type="component" value="Unassembled WGS sequence"/>
</dbReference>
<dbReference type="InterPro" id="IPR003599">
    <property type="entry name" value="Ig_sub"/>
</dbReference>
<dbReference type="Gene3D" id="2.60.40.10">
    <property type="entry name" value="Immunoglobulins"/>
    <property type="match status" value="2"/>
</dbReference>
<dbReference type="SUPFAM" id="SSF48726">
    <property type="entry name" value="Immunoglobulin"/>
    <property type="match status" value="2"/>
</dbReference>
<dbReference type="PANTHER" id="PTHR47633:SF16">
    <property type="entry name" value="CAVP-TARGET PROTEIN-LIKE"/>
    <property type="match status" value="1"/>
</dbReference>
<reference evidence="2" key="3">
    <citation type="submission" date="2025-09" db="UniProtKB">
        <authorList>
            <consortium name="Ensembl"/>
        </authorList>
    </citation>
    <scope>IDENTIFICATION</scope>
</reference>
<dbReference type="SMART" id="SM00408">
    <property type="entry name" value="IGc2"/>
    <property type="match status" value="1"/>
</dbReference>
<feature type="domain" description="Ig-like" evidence="1">
    <location>
        <begin position="38"/>
        <end position="75"/>
    </location>
</feature>
<dbReference type="STRING" id="38772.ENSGAGP00000013952"/>
<reference evidence="2" key="2">
    <citation type="submission" date="2025-08" db="UniProtKB">
        <authorList>
            <consortium name="Ensembl"/>
        </authorList>
    </citation>
    <scope>IDENTIFICATION</scope>
</reference>
<accession>A0A452HGF2</accession>
<dbReference type="InterPro" id="IPR003598">
    <property type="entry name" value="Ig_sub2"/>
</dbReference>
<reference evidence="3" key="1">
    <citation type="journal article" date="2017" name="PLoS ONE">
        <title>The Agassiz's desert tortoise genome provides a resource for the conservation of a threatened species.</title>
        <authorList>
            <person name="Tollis M."/>
            <person name="DeNardo D.F."/>
            <person name="Cornelius J.A."/>
            <person name="Dolby G.A."/>
            <person name="Edwards T."/>
            <person name="Henen B.T."/>
            <person name="Karl A.E."/>
            <person name="Murphy R.W."/>
            <person name="Kusumi K."/>
        </authorList>
    </citation>
    <scope>NUCLEOTIDE SEQUENCE [LARGE SCALE GENOMIC DNA]</scope>
</reference>
<dbReference type="PANTHER" id="PTHR47633">
    <property type="entry name" value="IMMUNOGLOBULIN"/>
    <property type="match status" value="1"/>
</dbReference>
<dbReference type="InterPro" id="IPR036179">
    <property type="entry name" value="Ig-like_dom_sf"/>
</dbReference>
<evidence type="ECO:0000313" key="3">
    <source>
        <dbReference type="Proteomes" id="UP000291020"/>
    </source>
</evidence>
<proteinExistence type="predicted"/>
<dbReference type="SMART" id="SM00409">
    <property type="entry name" value="IG"/>
    <property type="match status" value="1"/>
</dbReference>
<organism evidence="2 3">
    <name type="scientific">Gopherus agassizii</name>
    <name type="common">Agassiz's desert tortoise</name>
    <dbReference type="NCBI Taxonomy" id="38772"/>
    <lineage>
        <taxon>Eukaryota</taxon>
        <taxon>Metazoa</taxon>
        <taxon>Chordata</taxon>
        <taxon>Craniata</taxon>
        <taxon>Vertebrata</taxon>
        <taxon>Euteleostomi</taxon>
        <taxon>Archelosauria</taxon>
        <taxon>Testudinata</taxon>
        <taxon>Testudines</taxon>
        <taxon>Cryptodira</taxon>
        <taxon>Durocryptodira</taxon>
        <taxon>Testudinoidea</taxon>
        <taxon>Testudinidae</taxon>
        <taxon>Gopherus</taxon>
    </lineage>
</organism>
<evidence type="ECO:0000313" key="2">
    <source>
        <dbReference type="Ensembl" id="ENSGAGP00000013952.1"/>
    </source>
</evidence>
<dbReference type="Ensembl" id="ENSGAGT00000015972.1">
    <property type="protein sequence ID" value="ENSGAGP00000013952.1"/>
    <property type="gene ID" value="ENSGAGG00000010630.1"/>
</dbReference>
<dbReference type="Pfam" id="PF07679">
    <property type="entry name" value="I-set"/>
    <property type="match status" value="2"/>
</dbReference>
<protein>
    <recommendedName>
        <fullName evidence="1">Ig-like domain-containing protein</fullName>
    </recommendedName>
</protein>
<keyword evidence="3" id="KW-1185">Reference proteome</keyword>
<dbReference type="PROSITE" id="PS50835">
    <property type="entry name" value="IG_LIKE"/>
    <property type="match status" value="2"/>
</dbReference>
<evidence type="ECO:0000259" key="1">
    <source>
        <dbReference type="PROSITE" id="PS50835"/>
    </source>
</evidence>
<dbReference type="InterPro" id="IPR013098">
    <property type="entry name" value="Ig_I-set"/>
</dbReference>
<dbReference type="GO" id="GO:0004672">
    <property type="term" value="F:protein kinase activity"/>
    <property type="evidence" value="ECO:0007669"/>
    <property type="project" value="TreeGrafter"/>
</dbReference>
<feature type="domain" description="Ig-like" evidence="1">
    <location>
        <begin position="132"/>
        <end position="224"/>
    </location>
</feature>